<dbReference type="Proteomes" id="UP000241074">
    <property type="component" value="Plasmid unnamed"/>
</dbReference>
<keyword evidence="2" id="KW-1185">Reference proteome</keyword>
<reference evidence="1 2" key="2">
    <citation type="submission" date="2018-03" db="EMBL/GenBank/DDBJ databases">
        <authorList>
            <person name="Keele B.F."/>
        </authorList>
    </citation>
    <scope>NUCLEOTIDE SEQUENCE [LARGE SCALE GENOMIC DNA]</scope>
    <source>
        <strain evidence="1 2">D13</strain>
        <plasmid evidence="2">Plasmid unnamed</plasmid>
    </source>
</reference>
<proteinExistence type="predicted"/>
<geneLocation type="plasmid" evidence="1">
    <name>unnamed</name>
</geneLocation>
<protein>
    <submittedName>
        <fullName evidence="1">Uncharacterized protein</fullName>
    </submittedName>
</protein>
<keyword evidence="1" id="KW-0614">Plasmid</keyword>
<reference evidence="1 2" key="1">
    <citation type="submission" date="2018-03" db="EMBL/GenBank/DDBJ databases">
        <title>Ahniella affigens gen. nov., sp. nov., a gammaproteobacterium isolated from sandy soil near a stream.</title>
        <authorList>
            <person name="Ko Y."/>
            <person name="Kim J.-H."/>
        </authorList>
    </citation>
    <scope>NUCLEOTIDE SEQUENCE [LARGE SCALE GENOMIC DNA]</scope>
    <source>
        <strain evidence="1 2">D13</strain>
        <plasmid evidence="2">Plasmid unnamed</plasmid>
    </source>
</reference>
<accession>A0A2P1PZU8</accession>
<dbReference type="RefSeq" id="WP_106894285.1">
    <property type="nucleotide sequence ID" value="NZ_CP027861.1"/>
</dbReference>
<name>A0A2P1PZU8_9GAMM</name>
<evidence type="ECO:0000313" key="1">
    <source>
        <dbReference type="EMBL" id="AVQ00368.1"/>
    </source>
</evidence>
<sequence>MHYSIAQLYELAKPELVVAIDALGAPTPSRYWPALCRWAAVLRAYPPSLGWVSTVSAEVIDLKLSDTAKTVKFSAELRNPSGTTIANATHVALIRETQDWERAETNARGDLAKALGYPPNIEALAQPLLAADVLPESLPEADTVRPLGEQSRPHPAVVPADGQAERKAELVATIDAKPTGATIVPPQPEAPSSYQLSLSNGVAAATLTQIYAFHQAQQLGPVPVFETQEAAKAHLKGLRRPARGAT</sequence>
<dbReference type="AlphaFoldDB" id="A0A2P1PZU8"/>
<organism evidence="1 2">
    <name type="scientific">Ahniella affigens</name>
    <dbReference type="NCBI Taxonomy" id="2021234"/>
    <lineage>
        <taxon>Bacteria</taxon>
        <taxon>Pseudomonadati</taxon>
        <taxon>Pseudomonadota</taxon>
        <taxon>Gammaproteobacteria</taxon>
        <taxon>Lysobacterales</taxon>
        <taxon>Rhodanobacteraceae</taxon>
        <taxon>Ahniella</taxon>
    </lineage>
</organism>
<dbReference type="EMBL" id="CP027861">
    <property type="protein sequence ID" value="AVQ00368.1"/>
    <property type="molecule type" value="Genomic_DNA"/>
</dbReference>
<evidence type="ECO:0000313" key="2">
    <source>
        <dbReference type="Proteomes" id="UP000241074"/>
    </source>
</evidence>
<dbReference type="KEGG" id="xba:C7S18_24015"/>
<gene>
    <name evidence="1" type="ORF">C7S18_24015</name>
</gene>